<comment type="caution">
    <text evidence="2">The sequence shown here is derived from an EMBL/GenBank/DDBJ whole genome shotgun (WGS) entry which is preliminary data.</text>
</comment>
<protein>
    <recommendedName>
        <fullName evidence="1">CRAL-TRIO domain-containing protein</fullName>
    </recommendedName>
</protein>
<sequence>MSVRALPDHLQKVVEEELNEVPKRVPEDIKAIKDWLSKQPHIKAREDDQNILLFLRGCKFRLQTVKEKMEEYYVLRSMVINRINVKDPMLPDMQAVLGRPIIIPCPINENGPQVFLVRLNRGDFGKILIDDIIKTGVVIMDIVMQEVDHMVMGFYCIIDLEEFEYGYLSEISPQLIKLIIRGVQNAYPIRPKGYVILNAPSMCVTLYETFKLMLYQKLRDRIHFFNKSDLGEMFKIIPKHILPTEYGGSAGSMDKIRAEWKTKVESYRDWLIDDSKYGIDDTKRLNHPKAYNEFEGSFRTLDID</sequence>
<dbReference type="PANTHER" id="PTHR10174:SF216">
    <property type="entry name" value="CRAL-TRIO DOMAIN-CONTAINING PROTEIN-RELATED"/>
    <property type="match status" value="1"/>
</dbReference>
<dbReference type="EMBL" id="JARPUR010000004">
    <property type="protein sequence ID" value="KAK4877907.1"/>
    <property type="molecule type" value="Genomic_DNA"/>
</dbReference>
<dbReference type="PROSITE" id="PS50191">
    <property type="entry name" value="CRAL_TRIO"/>
    <property type="match status" value="1"/>
</dbReference>
<dbReference type="Gene3D" id="3.40.525.10">
    <property type="entry name" value="CRAL-TRIO lipid binding domain"/>
    <property type="match status" value="1"/>
</dbReference>
<gene>
    <name evidence="2" type="ORF">RN001_010413</name>
</gene>
<reference evidence="3" key="1">
    <citation type="submission" date="2023-01" db="EMBL/GenBank/DDBJ databases">
        <title>Key to firefly adult light organ development and bioluminescence: homeobox transcription factors regulate luciferase expression and transportation to peroxisome.</title>
        <authorList>
            <person name="Fu X."/>
        </authorList>
    </citation>
    <scope>NUCLEOTIDE SEQUENCE [LARGE SCALE GENOMIC DNA]</scope>
</reference>
<dbReference type="Proteomes" id="UP001353858">
    <property type="component" value="Unassembled WGS sequence"/>
</dbReference>
<dbReference type="GO" id="GO:0016020">
    <property type="term" value="C:membrane"/>
    <property type="evidence" value="ECO:0007669"/>
    <property type="project" value="TreeGrafter"/>
</dbReference>
<feature type="domain" description="CRAL-TRIO" evidence="1">
    <location>
        <begin position="94"/>
        <end position="254"/>
    </location>
</feature>
<dbReference type="Gene3D" id="1.10.8.20">
    <property type="entry name" value="N-terminal domain of phosphatidylinositol transfer protein sec14p"/>
    <property type="match status" value="1"/>
</dbReference>
<keyword evidence="3" id="KW-1185">Reference proteome</keyword>
<proteinExistence type="predicted"/>
<name>A0AAN7SEF3_9COLE</name>
<dbReference type="GO" id="GO:1902936">
    <property type="term" value="F:phosphatidylinositol bisphosphate binding"/>
    <property type="evidence" value="ECO:0007669"/>
    <property type="project" value="TreeGrafter"/>
</dbReference>
<dbReference type="AlphaFoldDB" id="A0AAN7SEF3"/>
<dbReference type="PRINTS" id="PR00180">
    <property type="entry name" value="CRETINALDHBP"/>
</dbReference>
<evidence type="ECO:0000259" key="1">
    <source>
        <dbReference type="PROSITE" id="PS50191"/>
    </source>
</evidence>
<accession>A0AAN7SEF3</accession>
<dbReference type="SUPFAM" id="SSF46938">
    <property type="entry name" value="CRAL/TRIO N-terminal domain"/>
    <property type="match status" value="1"/>
</dbReference>
<evidence type="ECO:0000313" key="3">
    <source>
        <dbReference type="Proteomes" id="UP001353858"/>
    </source>
</evidence>
<dbReference type="InterPro" id="IPR001251">
    <property type="entry name" value="CRAL-TRIO_dom"/>
</dbReference>
<dbReference type="InterPro" id="IPR036865">
    <property type="entry name" value="CRAL-TRIO_dom_sf"/>
</dbReference>
<organism evidence="2 3">
    <name type="scientific">Aquatica leii</name>
    <dbReference type="NCBI Taxonomy" id="1421715"/>
    <lineage>
        <taxon>Eukaryota</taxon>
        <taxon>Metazoa</taxon>
        <taxon>Ecdysozoa</taxon>
        <taxon>Arthropoda</taxon>
        <taxon>Hexapoda</taxon>
        <taxon>Insecta</taxon>
        <taxon>Pterygota</taxon>
        <taxon>Neoptera</taxon>
        <taxon>Endopterygota</taxon>
        <taxon>Coleoptera</taxon>
        <taxon>Polyphaga</taxon>
        <taxon>Elateriformia</taxon>
        <taxon>Elateroidea</taxon>
        <taxon>Lampyridae</taxon>
        <taxon>Luciolinae</taxon>
        <taxon>Aquatica</taxon>
    </lineage>
</organism>
<dbReference type="Pfam" id="PF00650">
    <property type="entry name" value="CRAL_TRIO"/>
    <property type="match status" value="1"/>
</dbReference>
<dbReference type="PANTHER" id="PTHR10174">
    <property type="entry name" value="ALPHA-TOCOPHEROL TRANSFER PROTEIN-RELATED"/>
    <property type="match status" value="1"/>
</dbReference>
<dbReference type="Gene3D" id="1.20.5.1200">
    <property type="entry name" value="Alpha-tocopherol transfer"/>
    <property type="match status" value="1"/>
</dbReference>
<dbReference type="SMART" id="SM00516">
    <property type="entry name" value="SEC14"/>
    <property type="match status" value="1"/>
</dbReference>
<evidence type="ECO:0000313" key="2">
    <source>
        <dbReference type="EMBL" id="KAK4877907.1"/>
    </source>
</evidence>
<dbReference type="CDD" id="cd00170">
    <property type="entry name" value="SEC14"/>
    <property type="match status" value="1"/>
</dbReference>
<dbReference type="InterPro" id="IPR036273">
    <property type="entry name" value="CRAL/TRIO_N_dom_sf"/>
</dbReference>
<dbReference type="SUPFAM" id="SSF52087">
    <property type="entry name" value="CRAL/TRIO domain"/>
    <property type="match status" value="1"/>
</dbReference>